<gene>
    <name evidence="3" type="ORF">DH2020_027796</name>
</gene>
<dbReference type="PANTHER" id="PTHR33736:SF18">
    <property type="entry name" value="F-BOX DOMAIN-CONTAINING PROTEIN"/>
    <property type="match status" value="1"/>
</dbReference>
<comment type="caution">
    <text evidence="3">The sequence shown here is derived from an EMBL/GenBank/DDBJ whole genome shotgun (WGS) entry which is preliminary data.</text>
</comment>
<dbReference type="InterPro" id="IPR045283">
    <property type="entry name" value="AT3G44326-like"/>
</dbReference>
<dbReference type="Proteomes" id="UP001318860">
    <property type="component" value="Unassembled WGS sequence"/>
</dbReference>
<dbReference type="InterPro" id="IPR036047">
    <property type="entry name" value="F-box-like_dom_sf"/>
</dbReference>
<reference evidence="3 4" key="1">
    <citation type="journal article" date="2021" name="Comput. Struct. Biotechnol. J.">
        <title>De novo genome assembly of the potent medicinal plant Rehmannia glutinosa using nanopore technology.</title>
        <authorList>
            <person name="Ma L."/>
            <person name="Dong C."/>
            <person name="Song C."/>
            <person name="Wang X."/>
            <person name="Zheng X."/>
            <person name="Niu Y."/>
            <person name="Chen S."/>
            <person name="Feng W."/>
        </authorList>
    </citation>
    <scope>NUCLEOTIDE SEQUENCE [LARGE SCALE GENOMIC DNA]</scope>
    <source>
        <strain evidence="3">DH-2019</strain>
    </source>
</reference>
<keyword evidence="4" id="KW-1185">Reference proteome</keyword>
<dbReference type="Pfam" id="PF12937">
    <property type="entry name" value="F-box-like"/>
    <property type="match status" value="1"/>
</dbReference>
<evidence type="ECO:0000259" key="2">
    <source>
        <dbReference type="Pfam" id="PF12937"/>
    </source>
</evidence>
<keyword evidence="1" id="KW-0812">Transmembrane</keyword>
<name>A0ABR0VW64_REHGL</name>
<dbReference type="PANTHER" id="PTHR33736">
    <property type="entry name" value="F-BOX PROTEIN-RELATED"/>
    <property type="match status" value="1"/>
</dbReference>
<keyword evidence="1" id="KW-0472">Membrane</keyword>
<sequence length="338" mass="37739">MYSTTTTTTAEAADHGGATPITSIHPDIIQSHILNRLDGQTLAATSCASAQLLSLCADDQLWRKICNSTWPSTTHPTVRDAISAFPSGHRSFYSDSFPAVRCHQSQATHKTRFPDTSELISAVDIYYDDKLVYSKVLKTETLSGWFLCSPLRLDLLDRKETVTTPLKFDGEDGACTSLAAERLRVSWILIDPTKKRAVNVASMKSVEARRHWLTDDIQLRYATVVDGGGGELVQCGVVVSCGGKEGGDLQVREVSMQMEDVEGKTLTGLDSLRILESAMEEQRCKSDSKMEKDIYEMFLRTKVQFRERKLMRERNMDMACIAAGVSVFFAIWVFFLLR</sequence>
<dbReference type="Gene3D" id="1.20.1280.50">
    <property type="match status" value="1"/>
</dbReference>
<evidence type="ECO:0000256" key="1">
    <source>
        <dbReference type="SAM" id="Phobius"/>
    </source>
</evidence>
<dbReference type="SUPFAM" id="SSF81383">
    <property type="entry name" value="F-box domain"/>
    <property type="match status" value="1"/>
</dbReference>
<accession>A0ABR0VW64</accession>
<feature type="domain" description="F-box" evidence="2">
    <location>
        <begin position="26"/>
        <end position="67"/>
    </location>
</feature>
<dbReference type="InterPro" id="IPR001810">
    <property type="entry name" value="F-box_dom"/>
</dbReference>
<keyword evidence="1" id="KW-1133">Transmembrane helix</keyword>
<evidence type="ECO:0000313" key="4">
    <source>
        <dbReference type="Proteomes" id="UP001318860"/>
    </source>
</evidence>
<protein>
    <recommendedName>
        <fullName evidence="2">F-box domain-containing protein</fullName>
    </recommendedName>
</protein>
<dbReference type="EMBL" id="JABTTQ020000730">
    <property type="protein sequence ID" value="KAK6138476.1"/>
    <property type="molecule type" value="Genomic_DNA"/>
</dbReference>
<feature type="transmembrane region" description="Helical" evidence="1">
    <location>
        <begin position="318"/>
        <end position="337"/>
    </location>
</feature>
<organism evidence="3 4">
    <name type="scientific">Rehmannia glutinosa</name>
    <name type="common">Chinese foxglove</name>
    <dbReference type="NCBI Taxonomy" id="99300"/>
    <lineage>
        <taxon>Eukaryota</taxon>
        <taxon>Viridiplantae</taxon>
        <taxon>Streptophyta</taxon>
        <taxon>Embryophyta</taxon>
        <taxon>Tracheophyta</taxon>
        <taxon>Spermatophyta</taxon>
        <taxon>Magnoliopsida</taxon>
        <taxon>eudicotyledons</taxon>
        <taxon>Gunneridae</taxon>
        <taxon>Pentapetalae</taxon>
        <taxon>asterids</taxon>
        <taxon>lamiids</taxon>
        <taxon>Lamiales</taxon>
        <taxon>Orobanchaceae</taxon>
        <taxon>Rehmannieae</taxon>
        <taxon>Rehmannia</taxon>
    </lineage>
</organism>
<proteinExistence type="predicted"/>
<evidence type="ECO:0000313" key="3">
    <source>
        <dbReference type="EMBL" id="KAK6138476.1"/>
    </source>
</evidence>